<feature type="non-terminal residue" evidence="10">
    <location>
        <position position="155"/>
    </location>
</feature>
<evidence type="ECO:0000256" key="6">
    <source>
        <dbReference type="ARBA" id="ARBA00022989"/>
    </source>
</evidence>
<evidence type="ECO:0000256" key="3">
    <source>
        <dbReference type="ARBA" id="ARBA00022676"/>
    </source>
</evidence>
<protein>
    <recommendedName>
        <fullName evidence="9">Glycosyltransferase RgtA/B/C/D-like domain-containing protein</fullName>
    </recommendedName>
</protein>
<dbReference type="GO" id="GO:0008610">
    <property type="term" value="P:lipid biosynthetic process"/>
    <property type="evidence" value="ECO:0007669"/>
    <property type="project" value="UniProtKB-ARBA"/>
</dbReference>
<keyword evidence="4" id="KW-0808">Transferase</keyword>
<evidence type="ECO:0000256" key="5">
    <source>
        <dbReference type="ARBA" id="ARBA00022692"/>
    </source>
</evidence>
<evidence type="ECO:0000256" key="8">
    <source>
        <dbReference type="SAM" id="Phobius"/>
    </source>
</evidence>
<name>A0A382JLE4_9ZZZZ</name>
<feature type="transmembrane region" description="Helical" evidence="8">
    <location>
        <begin position="12"/>
        <end position="33"/>
    </location>
</feature>
<dbReference type="InterPro" id="IPR050297">
    <property type="entry name" value="LipidA_mod_glycosyltrf_83"/>
</dbReference>
<evidence type="ECO:0000313" key="10">
    <source>
        <dbReference type="EMBL" id="SVC12539.1"/>
    </source>
</evidence>
<reference evidence="10" key="1">
    <citation type="submission" date="2018-05" db="EMBL/GenBank/DDBJ databases">
        <authorList>
            <person name="Lanie J.A."/>
            <person name="Ng W.-L."/>
            <person name="Kazmierczak K.M."/>
            <person name="Andrzejewski T.M."/>
            <person name="Davidsen T.M."/>
            <person name="Wayne K.J."/>
            <person name="Tettelin H."/>
            <person name="Glass J.I."/>
            <person name="Rusch D."/>
            <person name="Podicherti R."/>
            <person name="Tsui H.-C.T."/>
            <person name="Winkler M.E."/>
        </authorList>
    </citation>
    <scope>NUCLEOTIDE SEQUENCE</scope>
</reference>
<evidence type="ECO:0000259" key="9">
    <source>
        <dbReference type="Pfam" id="PF13231"/>
    </source>
</evidence>
<feature type="domain" description="Glycosyltransferase RgtA/B/C/D-like" evidence="9">
    <location>
        <begin position="20"/>
        <end position="144"/>
    </location>
</feature>
<dbReference type="InterPro" id="IPR038731">
    <property type="entry name" value="RgtA/B/C-like"/>
</dbReference>
<accession>A0A382JLE4</accession>
<proteinExistence type="predicted"/>
<keyword evidence="5 8" id="KW-0812">Transmembrane</keyword>
<evidence type="ECO:0000256" key="4">
    <source>
        <dbReference type="ARBA" id="ARBA00022679"/>
    </source>
</evidence>
<feature type="transmembrane region" description="Helical" evidence="8">
    <location>
        <begin position="63"/>
        <end position="80"/>
    </location>
</feature>
<dbReference type="GO" id="GO:0016763">
    <property type="term" value="F:pentosyltransferase activity"/>
    <property type="evidence" value="ECO:0007669"/>
    <property type="project" value="TreeGrafter"/>
</dbReference>
<evidence type="ECO:0000256" key="1">
    <source>
        <dbReference type="ARBA" id="ARBA00004651"/>
    </source>
</evidence>
<evidence type="ECO:0000256" key="7">
    <source>
        <dbReference type="ARBA" id="ARBA00023136"/>
    </source>
</evidence>
<dbReference type="PANTHER" id="PTHR33908:SF11">
    <property type="entry name" value="MEMBRANE PROTEIN"/>
    <property type="match status" value="1"/>
</dbReference>
<organism evidence="10">
    <name type="scientific">marine metagenome</name>
    <dbReference type="NCBI Taxonomy" id="408172"/>
    <lineage>
        <taxon>unclassified sequences</taxon>
        <taxon>metagenomes</taxon>
        <taxon>ecological metagenomes</taxon>
    </lineage>
</organism>
<keyword evidence="6 8" id="KW-1133">Transmembrane helix</keyword>
<evidence type="ECO:0000256" key="2">
    <source>
        <dbReference type="ARBA" id="ARBA00022475"/>
    </source>
</evidence>
<feature type="transmembrane region" description="Helical" evidence="8">
    <location>
        <begin position="132"/>
        <end position="149"/>
    </location>
</feature>
<sequence>MSINAVNDHLAGLVVAGYSGAMMLTTFAITRLIFSKRAGWAAVILLLSSHMFVDWSTSGYVDVPVGVYHGLCFLFAYIWMQTGGQRWAVIAGIMAGLALWTKQSALVLLPALGIVPLLRIRTGSSTLTETRNSLTAFGSVLLIAGPWYLRSLIIT</sequence>
<keyword evidence="2" id="KW-1003">Cell membrane</keyword>
<dbReference type="Pfam" id="PF13231">
    <property type="entry name" value="PMT_2"/>
    <property type="match status" value="1"/>
</dbReference>
<dbReference type="EMBL" id="UINC01074894">
    <property type="protein sequence ID" value="SVC12539.1"/>
    <property type="molecule type" value="Genomic_DNA"/>
</dbReference>
<comment type="subcellular location">
    <subcellularLocation>
        <location evidence="1">Cell membrane</location>
        <topology evidence="1">Multi-pass membrane protein</topology>
    </subcellularLocation>
</comment>
<dbReference type="AlphaFoldDB" id="A0A382JLE4"/>
<feature type="transmembrane region" description="Helical" evidence="8">
    <location>
        <begin position="87"/>
        <end position="112"/>
    </location>
</feature>
<keyword evidence="7 8" id="KW-0472">Membrane</keyword>
<keyword evidence="3" id="KW-0328">Glycosyltransferase</keyword>
<dbReference type="PANTHER" id="PTHR33908">
    <property type="entry name" value="MANNOSYLTRANSFERASE YKCB-RELATED"/>
    <property type="match status" value="1"/>
</dbReference>
<dbReference type="GO" id="GO:0005886">
    <property type="term" value="C:plasma membrane"/>
    <property type="evidence" value="ECO:0007669"/>
    <property type="project" value="UniProtKB-SubCell"/>
</dbReference>
<gene>
    <name evidence="10" type="ORF">METZ01_LOCUS265393</name>
</gene>